<feature type="region of interest" description="Disordered" evidence="1">
    <location>
        <begin position="476"/>
        <end position="495"/>
    </location>
</feature>
<gene>
    <name evidence="3" type="ORF">E4U56_003248</name>
</gene>
<keyword evidence="2" id="KW-1133">Transmembrane helix</keyword>
<proteinExistence type="predicted"/>
<keyword evidence="2" id="KW-0812">Transmembrane</keyword>
<dbReference type="OrthoDB" id="5089392at2759"/>
<protein>
    <recommendedName>
        <fullName evidence="5">Integral membrane protein</fullName>
    </recommendedName>
</protein>
<feature type="transmembrane region" description="Helical" evidence="2">
    <location>
        <begin position="113"/>
        <end position="136"/>
    </location>
</feature>
<feature type="transmembrane region" description="Helical" evidence="2">
    <location>
        <begin position="196"/>
        <end position="224"/>
    </location>
</feature>
<organism evidence="3 4">
    <name type="scientific">Claviceps arundinis</name>
    <dbReference type="NCBI Taxonomy" id="1623583"/>
    <lineage>
        <taxon>Eukaryota</taxon>
        <taxon>Fungi</taxon>
        <taxon>Dikarya</taxon>
        <taxon>Ascomycota</taxon>
        <taxon>Pezizomycotina</taxon>
        <taxon>Sordariomycetes</taxon>
        <taxon>Hypocreomycetidae</taxon>
        <taxon>Hypocreales</taxon>
        <taxon>Clavicipitaceae</taxon>
        <taxon>Claviceps</taxon>
    </lineage>
</organism>
<evidence type="ECO:0000313" key="4">
    <source>
        <dbReference type="Proteomes" id="UP000784919"/>
    </source>
</evidence>
<evidence type="ECO:0000256" key="1">
    <source>
        <dbReference type="SAM" id="MobiDB-lite"/>
    </source>
</evidence>
<feature type="transmembrane region" description="Helical" evidence="2">
    <location>
        <begin position="283"/>
        <end position="301"/>
    </location>
</feature>
<sequence length="495" mass="54722">MGLGIDSAVSRAKDPSSPTAGFAADIEAVPDDQRPQAAAARTALPNEHECVPEDVAPRQPYQEPRVKLTKDKRGQWILAPDSHLVNNLSWAVGFMELANAGDFAANVWNDIPIPIYAVVFMAIGGAVAGIMSIFAFQDARRACHNVWYLRQQRKTLFEEKRERELVCAATLDLDVILAINFRELGTELISRCIMDLLMGFGAILICTGTYLAIGGAIPSVYLASNLLSGYVGNTPIAIFGLFNFSWAIFIFCKAQSHVTESRRLLGPCTAVTLVKRRARRVQVFSIINGTAAILGGVASMITATRWWGYVILIPVIVSSIFCNIWWRNMIGYTRSEGHTPIECHELIHALELAAAAELSSSGDVEAVRQWCPELPNSLADMLSLLSCHSLFHLFCLAVVANQDLYQALISHRTIDSDDLTLTTSDIRALPETWQSTLMDIAKNLVRDVRPAHFKNRERYLAELLGTYCTMARQNDIEKEDDGASPPLHAEETEKM</sequence>
<evidence type="ECO:0000256" key="2">
    <source>
        <dbReference type="SAM" id="Phobius"/>
    </source>
</evidence>
<dbReference type="Proteomes" id="UP000784919">
    <property type="component" value="Unassembled WGS sequence"/>
</dbReference>
<dbReference type="AlphaFoldDB" id="A0A9P7MQ36"/>
<feature type="region of interest" description="Disordered" evidence="1">
    <location>
        <begin position="1"/>
        <end position="44"/>
    </location>
</feature>
<comment type="caution">
    <text evidence="3">The sequence shown here is derived from an EMBL/GenBank/DDBJ whole genome shotgun (WGS) entry which is preliminary data.</text>
</comment>
<evidence type="ECO:0008006" key="5">
    <source>
        <dbReference type="Google" id="ProtNLM"/>
    </source>
</evidence>
<reference evidence="3" key="1">
    <citation type="journal article" date="2020" name="bioRxiv">
        <title>Whole genome comparisons of ergot fungi reveals the divergence and evolution of species within the genus Claviceps are the result of varying mechanisms driving genome evolution and host range expansion.</title>
        <authorList>
            <person name="Wyka S.A."/>
            <person name="Mondo S.J."/>
            <person name="Liu M."/>
            <person name="Dettman J."/>
            <person name="Nalam V."/>
            <person name="Broders K.D."/>
        </authorList>
    </citation>
    <scope>NUCLEOTIDE SEQUENCE</scope>
    <source>
        <strain evidence="3">CCC 1102</strain>
    </source>
</reference>
<accession>A0A9P7MQ36</accession>
<dbReference type="EMBL" id="SRPS01000214">
    <property type="protein sequence ID" value="KAG5962680.1"/>
    <property type="molecule type" value="Genomic_DNA"/>
</dbReference>
<feature type="transmembrane region" description="Helical" evidence="2">
    <location>
        <begin position="307"/>
        <end position="326"/>
    </location>
</feature>
<feature type="transmembrane region" description="Helical" evidence="2">
    <location>
        <begin position="236"/>
        <end position="254"/>
    </location>
</feature>
<evidence type="ECO:0000313" key="3">
    <source>
        <dbReference type="EMBL" id="KAG5962680.1"/>
    </source>
</evidence>
<name>A0A9P7MQ36_9HYPO</name>
<keyword evidence="2" id="KW-0472">Membrane</keyword>